<gene>
    <name evidence="9" type="primary">mok1</name>
    <name evidence="9" type="ORF">SOPEG_0140</name>
</gene>
<keyword evidence="6 8" id="KW-1133">Transmembrane helix</keyword>
<dbReference type="InterPro" id="IPR018084">
    <property type="entry name" value="Hok/gef_toxin_CS"/>
</dbReference>
<comment type="subcellular location">
    <subcellularLocation>
        <location evidence="1 8">Cell inner membrane</location>
        <topology evidence="1 8">Single-pass membrane protein</topology>
    </subcellularLocation>
</comment>
<comment type="similarity">
    <text evidence="8">Belongs to the hok/gef family.</text>
</comment>
<accession>W0HL31</accession>
<reference evidence="9 10" key="1">
    <citation type="journal article" date="2014" name="Genome Biol. Evol.">
        <title>Genome degeneration and adaptation in a nascent stage of symbiosis.</title>
        <authorList>
            <person name="Oakeson K.F."/>
            <person name="Gil R."/>
            <person name="Clayton A.L."/>
            <person name="Dunn D.M."/>
            <person name="von Niederhausern A.C."/>
            <person name="Hamil C."/>
            <person name="Aoyagi A."/>
            <person name="Duval B."/>
            <person name="Baca A."/>
            <person name="Silva F.J."/>
            <person name="Vallier A."/>
            <person name="Jackson D.G."/>
            <person name="Latorre A."/>
            <person name="Weiss R.B."/>
            <person name="Heddi A."/>
            <person name="Moya A."/>
            <person name="Dale C."/>
        </authorList>
    </citation>
    <scope>NUCLEOTIDE SEQUENCE [LARGE SCALE GENOMIC DNA]</scope>
    <source>
        <strain evidence="10">none</strain>
    </source>
</reference>
<dbReference type="Proteomes" id="UP000019025">
    <property type="component" value="Chromosome"/>
</dbReference>
<evidence type="ECO:0000256" key="5">
    <source>
        <dbReference type="ARBA" id="ARBA00022692"/>
    </source>
</evidence>
<evidence type="ECO:0000256" key="8">
    <source>
        <dbReference type="RuleBase" id="RU221113"/>
    </source>
</evidence>
<dbReference type="Pfam" id="PF01848">
    <property type="entry name" value="HOK_GEF"/>
    <property type="match status" value="1"/>
</dbReference>
<evidence type="ECO:0000256" key="3">
    <source>
        <dbReference type="ARBA" id="ARBA00022519"/>
    </source>
</evidence>
<dbReference type="PROSITE" id="PS00556">
    <property type="entry name" value="HOK_GEF"/>
    <property type="match status" value="1"/>
</dbReference>
<evidence type="ECO:0000256" key="2">
    <source>
        <dbReference type="ARBA" id="ARBA00022475"/>
    </source>
</evidence>
<dbReference type="KEGG" id="pes:SOPEG_0140"/>
<keyword evidence="4" id="KW-1277">Toxin-antitoxin system</keyword>
<name>W0HL31_9GAMM</name>
<sequence>MLTQHKGSLFHAERQAKEARMPQKFAITTLVVICITLLVFTWITRKSLCEIHTRKGETEVATIMAYESVR</sequence>
<keyword evidence="10" id="KW-1185">Reference proteome</keyword>
<dbReference type="AlphaFoldDB" id="W0HL31"/>
<proteinExistence type="inferred from homology"/>
<dbReference type="PRINTS" id="PR00281">
    <property type="entry name" value="HOKGEFTOXIC"/>
</dbReference>
<keyword evidence="2" id="KW-1003">Cell membrane</keyword>
<dbReference type="EMBL" id="CP006568">
    <property type="protein sequence ID" value="AHF72895.1"/>
    <property type="molecule type" value="Genomic_DNA"/>
</dbReference>
<dbReference type="GO" id="GO:0005886">
    <property type="term" value="C:plasma membrane"/>
    <property type="evidence" value="ECO:0007669"/>
    <property type="project" value="UniProtKB-SubCell"/>
</dbReference>
<feature type="transmembrane region" description="Helical" evidence="8">
    <location>
        <begin position="25"/>
        <end position="43"/>
    </location>
</feature>
<organism evidence="9 10">
    <name type="scientific">Candidatus Sodalis pierantonii str. SOPE</name>
    <dbReference type="NCBI Taxonomy" id="2342"/>
    <lineage>
        <taxon>Bacteria</taxon>
        <taxon>Pseudomonadati</taxon>
        <taxon>Pseudomonadota</taxon>
        <taxon>Gammaproteobacteria</taxon>
        <taxon>Enterobacterales</taxon>
        <taxon>Bruguierivoracaceae</taxon>
        <taxon>Sodalis</taxon>
    </lineage>
</organism>
<evidence type="ECO:0000313" key="10">
    <source>
        <dbReference type="Proteomes" id="UP000019025"/>
    </source>
</evidence>
<keyword evidence="5 8" id="KW-0812">Transmembrane</keyword>
<dbReference type="eggNOG" id="ENOG50337V7">
    <property type="taxonomic scope" value="Bacteria"/>
</dbReference>
<evidence type="ECO:0000256" key="7">
    <source>
        <dbReference type="ARBA" id="ARBA00023136"/>
    </source>
</evidence>
<evidence type="ECO:0000256" key="6">
    <source>
        <dbReference type="ARBA" id="ARBA00022989"/>
    </source>
</evidence>
<evidence type="ECO:0000256" key="1">
    <source>
        <dbReference type="ARBA" id="ARBA00004377"/>
    </source>
</evidence>
<evidence type="ECO:0000313" key="9">
    <source>
        <dbReference type="EMBL" id="AHF72895.1"/>
    </source>
</evidence>
<protein>
    <submittedName>
        <fullName evidence="9">Regulatory peptide whose translation enables hok expression</fullName>
    </submittedName>
</protein>
<keyword evidence="7 8" id="KW-0472">Membrane</keyword>
<evidence type="ECO:0000256" key="4">
    <source>
        <dbReference type="ARBA" id="ARBA00022649"/>
    </source>
</evidence>
<dbReference type="HOGENOM" id="CLU_177638_0_1_6"/>
<keyword evidence="3" id="KW-0997">Cell inner membrane</keyword>
<dbReference type="InterPro" id="IPR000021">
    <property type="entry name" value="Hok/gef_toxin"/>
</dbReference>